<keyword evidence="2" id="KW-0238">DNA-binding</keyword>
<dbReference type="InterPro" id="IPR036390">
    <property type="entry name" value="WH_DNA-bd_sf"/>
</dbReference>
<dbReference type="PROSITE" id="PS50995">
    <property type="entry name" value="HTH_MARR_2"/>
    <property type="match status" value="1"/>
</dbReference>
<accession>A0ABW5RT26</accession>
<sequence>MDGYSKISKIMHSFREVNREFYHLLNEPDQLGITIMQLLVLRSLKEEPNIGLGELAERLQVGNSTMSGIVERLVKAGYLVRKRSENDRRTLLLRLTDKGEEKQKETHNIFMKQMSKIVDIPDKEIEQLLQLHQLIIGKL</sequence>
<dbReference type="InterPro" id="IPR023187">
    <property type="entry name" value="Tscrpt_reg_MarR-type_CS"/>
</dbReference>
<gene>
    <name evidence="5" type="ORF">ACFSUL_08115</name>
</gene>
<name>A0ABW5RT26_9BACI</name>
<feature type="domain" description="HTH marR-type" evidence="4">
    <location>
        <begin position="7"/>
        <end position="137"/>
    </location>
</feature>
<evidence type="ECO:0000313" key="6">
    <source>
        <dbReference type="Proteomes" id="UP001597506"/>
    </source>
</evidence>
<comment type="caution">
    <text evidence="5">The sequence shown here is derived from an EMBL/GenBank/DDBJ whole genome shotgun (WGS) entry which is preliminary data.</text>
</comment>
<dbReference type="EMBL" id="JBHUMF010000017">
    <property type="protein sequence ID" value="MFD2680722.1"/>
    <property type="molecule type" value="Genomic_DNA"/>
</dbReference>
<evidence type="ECO:0000259" key="4">
    <source>
        <dbReference type="PROSITE" id="PS50995"/>
    </source>
</evidence>
<dbReference type="PANTHER" id="PTHR33164:SF102">
    <property type="entry name" value="TRANSCRIPTIONAL REGULATORY PROTEIN"/>
    <property type="match status" value="1"/>
</dbReference>
<dbReference type="InterPro" id="IPR036388">
    <property type="entry name" value="WH-like_DNA-bd_sf"/>
</dbReference>
<keyword evidence="1" id="KW-0805">Transcription regulation</keyword>
<dbReference type="SUPFAM" id="SSF46785">
    <property type="entry name" value="Winged helix' DNA-binding domain"/>
    <property type="match status" value="1"/>
</dbReference>
<dbReference type="InterPro" id="IPR000835">
    <property type="entry name" value="HTH_MarR-typ"/>
</dbReference>
<dbReference type="PROSITE" id="PS01117">
    <property type="entry name" value="HTH_MARR_1"/>
    <property type="match status" value="1"/>
</dbReference>
<dbReference type="PRINTS" id="PR00598">
    <property type="entry name" value="HTHMARR"/>
</dbReference>
<dbReference type="PANTHER" id="PTHR33164">
    <property type="entry name" value="TRANSCRIPTIONAL REGULATOR, MARR FAMILY"/>
    <property type="match status" value="1"/>
</dbReference>
<evidence type="ECO:0000256" key="3">
    <source>
        <dbReference type="ARBA" id="ARBA00023163"/>
    </source>
</evidence>
<evidence type="ECO:0000313" key="5">
    <source>
        <dbReference type="EMBL" id="MFD2680722.1"/>
    </source>
</evidence>
<dbReference type="RefSeq" id="WP_377934375.1">
    <property type="nucleotide sequence ID" value="NZ_JBHUMF010000017.1"/>
</dbReference>
<keyword evidence="3" id="KW-0804">Transcription</keyword>
<protein>
    <submittedName>
        <fullName evidence="5">MarR family winged helix-turn-helix transcriptional regulator</fullName>
    </submittedName>
</protein>
<dbReference type="InterPro" id="IPR039422">
    <property type="entry name" value="MarR/SlyA-like"/>
</dbReference>
<evidence type="ECO:0000256" key="2">
    <source>
        <dbReference type="ARBA" id="ARBA00023125"/>
    </source>
</evidence>
<dbReference type="Gene3D" id="1.10.10.10">
    <property type="entry name" value="Winged helix-like DNA-binding domain superfamily/Winged helix DNA-binding domain"/>
    <property type="match status" value="1"/>
</dbReference>
<organism evidence="5 6">
    <name type="scientific">Bacillus seohaeanensis</name>
    <dbReference type="NCBI Taxonomy" id="284580"/>
    <lineage>
        <taxon>Bacteria</taxon>
        <taxon>Bacillati</taxon>
        <taxon>Bacillota</taxon>
        <taxon>Bacilli</taxon>
        <taxon>Bacillales</taxon>
        <taxon>Bacillaceae</taxon>
        <taxon>Bacillus</taxon>
    </lineage>
</organism>
<dbReference type="Pfam" id="PF01047">
    <property type="entry name" value="MarR"/>
    <property type="match status" value="1"/>
</dbReference>
<reference evidence="6" key="1">
    <citation type="journal article" date="2019" name="Int. J. Syst. Evol. Microbiol.">
        <title>The Global Catalogue of Microorganisms (GCM) 10K type strain sequencing project: providing services to taxonomists for standard genome sequencing and annotation.</title>
        <authorList>
            <consortium name="The Broad Institute Genomics Platform"/>
            <consortium name="The Broad Institute Genome Sequencing Center for Infectious Disease"/>
            <person name="Wu L."/>
            <person name="Ma J."/>
        </authorList>
    </citation>
    <scope>NUCLEOTIDE SEQUENCE [LARGE SCALE GENOMIC DNA]</scope>
    <source>
        <strain evidence="6">KCTC 3913</strain>
    </source>
</reference>
<proteinExistence type="predicted"/>
<dbReference type="Proteomes" id="UP001597506">
    <property type="component" value="Unassembled WGS sequence"/>
</dbReference>
<keyword evidence="6" id="KW-1185">Reference proteome</keyword>
<evidence type="ECO:0000256" key="1">
    <source>
        <dbReference type="ARBA" id="ARBA00023015"/>
    </source>
</evidence>
<dbReference type="SMART" id="SM00347">
    <property type="entry name" value="HTH_MARR"/>
    <property type="match status" value="1"/>
</dbReference>